<dbReference type="PROSITE" id="PS00761">
    <property type="entry name" value="SPASE_I_3"/>
    <property type="match status" value="1"/>
</dbReference>
<dbReference type="InterPro" id="IPR019533">
    <property type="entry name" value="Peptidase_S26"/>
</dbReference>
<evidence type="ECO:0000256" key="4">
    <source>
        <dbReference type="ARBA" id="ARBA00019232"/>
    </source>
</evidence>
<keyword evidence="7" id="KW-1133">Transmembrane helix</keyword>
<keyword evidence="7" id="KW-0645">Protease</keyword>
<dbReference type="PANTHER" id="PTHR43390:SF1">
    <property type="entry name" value="CHLOROPLAST PROCESSING PEPTIDASE"/>
    <property type="match status" value="1"/>
</dbReference>
<dbReference type="InterPro" id="IPR019757">
    <property type="entry name" value="Pept_S26A_signal_pept_1_Lys-AS"/>
</dbReference>
<gene>
    <name evidence="10" type="ORF">SAMN04488503_2101</name>
</gene>
<evidence type="ECO:0000256" key="6">
    <source>
        <dbReference type="PIRSR" id="PIRSR600223-1"/>
    </source>
</evidence>
<feature type="domain" description="Peptidase S26" evidence="9">
    <location>
        <begin position="114"/>
        <end position="260"/>
    </location>
</feature>
<dbReference type="RefSeq" id="WP_143337355.1">
    <property type="nucleotide sequence ID" value="NZ_FZOC01000004.1"/>
</dbReference>
<feature type="region of interest" description="Disordered" evidence="8">
    <location>
        <begin position="1"/>
        <end position="21"/>
    </location>
</feature>
<evidence type="ECO:0000313" key="10">
    <source>
        <dbReference type="EMBL" id="SNR96885.1"/>
    </source>
</evidence>
<evidence type="ECO:0000256" key="3">
    <source>
        <dbReference type="ARBA" id="ARBA00013208"/>
    </source>
</evidence>
<dbReference type="GO" id="GO:0004252">
    <property type="term" value="F:serine-type endopeptidase activity"/>
    <property type="evidence" value="ECO:0007669"/>
    <property type="project" value="InterPro"/>
</dbReference>
<dbReference type="Gene3D" id="2.10.109.10">
    <property type="entry name" value="Umud Fragment, subunit A"/>
    <property type="match status" value="1"/>
</dbReference>
<dbReference type="NCBIfam" id="TIGR02227">
    <property type="entry name" value="sigpep_I_bact"/>
    <property type="match status" value="1"/>
</dbReference>
<dbReference type="GO" id="GO:0016020">
    <property type="term" value="C:membrane"/>
    <property type="evidence" value="ECO:0007669"/>
    <property type="project" value="UniProtKB-SubCell"/>
</dbReference>
<evidence type="ECO:0000256" key="8">
    <source>
        <dbReference type="SAM" id="MobiDB-lite"/>
    </source>
</evidence>
<evidence type="ECO:0000256" key="7">
    <source>
        <dbReference type="RuleBase" id="RU362042"/>
    </source>
</evidence>
<feature type="active site" evidence="6">
    <location>
        <position position="141"/>
    </location>
</feature>
<dbReference type="EMBL" id="FZOC01000004">
    <property type="protein sequence ID" value="SNR96885.1"/>
    <property type="molecule type" value="Genomic_DNA"/>
</dbReference>
<feature type="transmembrane region" description="Helical" evidence="7">
    <location>
        <begin position="107"/>
        <end position="125"/>
    </location>
</feature>
<keyword evidence="7" id="KW-0812">Transmembrane</keyword>
<protein>
    <recommendedName>
        <fullName evidence="4 7">Signal peptidase I</fullName>
        <ecNumber evidence="3 7">3.4.21.89</ecNumber>
    </recommendedName>
</protein>
<keyword evidence="7" id="KW-0472">Membrane</keyword>
<dbReference type="SUPFAM" id="SSF51306">
    <property type="entry name" value="LexA/Signal peptidase"/>
    <property type="match status" value="1"/>
</dbReference>
<dbReference type="InterPro" id="IPR000223">
    <property type="entry name" value="Pept_S26A_signal_pept_1"/>
</dbReference>
<sequence>MHVTVLPRRDGGSAGPPSSPRKPWLAALASFLLPGLGQLYNGRFRKGAGLLCLAAAWQLLGIGAVETFRWWLSSLAGYLLLSLYAAWEALRTARRLTHFVPGPRNSLPVYLGAVALMATAAIAAGQAERWAFPIFAVAQTSMRPTLRSGDRLRCQALRPRDIVRRGQLVVFEYPSEHSLIFVKRVVGLPGEVVEVADGSVYVNGDPIDEGYYAMRGPGRKSLDMPPARLAPDEYYVMGDNRYASFDSRSFGPVNRARMLATPLYVIFSRDDFGRVYWDRIGLPAR</sequence>
<feature type="active site" evidence="6">
    <location>
        <position position="183"/>
    </location>
</feature>
<feature type="transmembrane region" description="Helical" evidence="7">
    <location>
        <begin position="70"/>
        <end position="87"/>
    </location>
</feature>
<dbReference type="PROSITE" id="PS00760">
    <property type="entry name" value="SPASE_I_2"/>
    <property type="match status" value="1"/>
</dbReference>
<dbReference type="CDD" id="cd06530">
    <property type="entry name" value="S26_SPase_I"/>
    <property type="match status" value="1"/>
</dbReference>
<evidence type="ECO:0000256" key="1">
    <source>
        <dbReference type="ARBA" id="ARBA00000677"/>
    </source>
</evidence>
<dbReference type="OrthoDB" id="9815782at2"/>
<evidence type="ECO:0000256" key="2">
    <source>
        <dbReference type="ARBA" id="ARBA00009370"/>
    </source>
</evidence>
<dbReference type="AlphaFoldDB" id="A0A239AMI2"/>
<dbReference type="GO" id="GO:0009003">
    <property type="term" value="F:signal peptidase activity"/>
    <property type="evidence" value="ECO:0007669"/>
    <property type="project" value="UniProtKB-EC"/>
</dbReference>
<comment type="caution">
    <text evidence="7">Lacks conserved residue(s) required for the propagation of feature annotation.</text>
</comment>
<keyword evidence="5 7" id="KW-0378">Hydrolase</keyword>
<feature type="transmembrane region" description="Helical" evidence="7">
    <location>
        <begin position="47"/>
        <end position="64"/>
    </location>
</feature>
<comment type="subcellular location">
    <subcellularLocation>
        <location evidence="7">Membrane</location>
        <topology evidence="7">Single-pass type II membrane protein</topology>
    </subcellularLocation>
</comment>
<dbReference type="InterPro" id="IPR036286">
    <property type="entry name" value="LexA/Signal_pep-like_sf"/>
</dbReference>
<dbReference type="Proteomes" id="UP000198324">
    <property type="component" value="Unassembled WGS sequence"/>
</dbReference>
<name>A0A239AMI2_9BACT</name>
<dbReference type="PRINTS" id="PR00727">
    <property type="entry name" value="LEADERPTASE"/>
</dbReference>
<proteinExistence type="inferred from homology"/>
<reference evidence="10 11" key="1">
    <citation type="submission" date="2017-06" db="EMBL/GenBank/DDBJ databases">
        <authorList>
            <person name="Kim H.J."/>
            <person name="Triplett B.A."/>
        </authorList>
    </citation>
    <scope>NUCLEOTIDE SEQUENCE [LARGE SCALE GENOMIC DNA]</scope>
    <source>
        <strain evidence="10 11">DSM 13116</strain>
    </source>
</reference>
<evidence type="ECO:0000313" key="11">
    <source>
        <dbReference type="Proteomes" id="UP000198324"/>
    </source>
</evidence>
<dbReference type="EC" id="3.4.21.89" evidence="3 7"/>
<evidence type="ECO:0000259" key="9">
    <source>
        <dbReference type="Pfam" id="PF10502"/>
    </source>
</evidence>
<organism evidence="10 11">
    <name type="scientific">Humidesulfovibrio mexicanus</name>
    <dbReference type="NCBI Taxonomy" id="147047"/>
    <lineage>
        <taxon>Bacteria</taxon>
        <taxon>Pseudomonadati</taxon>
        <taxon>Thermodesulfobacteriota</taxon>
        <taxon>Desulfovibrionia</taxon>
        <taxon>Desulfovibrionales</taxon>
        <taxon>Desulfovibrionaceae</taxon>
        <taxon>Humidesulfovibrio</taxon>
    </lineage>
</organism>
<keyword evidence="11" id="KW-1185">Reference proteome</keyword>
<dbReference type="Pfam" id="PF10502">
    <property type="entry name" value="Peptidase_S26"/>
    <property type="match status" value="1"/>
</dbReference>
<comment type="similarity">
    <text evidence="2 7">Belongs to the peptidase S26 family.</text>
</comment>
<dbReference type="GO" id="GO:0006465">
    <property type="term" value="P:signal peptide processing"/>
    <property type="evidence" value="ECO:0007669"/>
    <property type="project" value="InterPro"/>
</dbReference>
<accession>A0A239AMI2</accession>
<evidence type="ECO:0000256" key="5">
    <source>
        <dbReference type="ARBA" id="ARBA00022801"/>
    </source>
</evidence>
<dbReference type="PANTHER" id="PTHR43390">
    <property type="entry name" value="SIGNAL PEPTIDASE I"/>
    <property type="match status" value="1"/>
</dbReference>
<comment type="catalytic activity">
    <reaction evidence="1 7">
        <text>Cleavage of hydrophobic, N-terminal signal or leader sequences from secreted and periplasmic proteins.</text>
        <dbReference type="EC" id="3.4.21.89"/>
    </reaction>
</comment>
<dbReference type="InterPro" id="IPR019758">
    <property type="entry name" value="Pept_S26A_signal_pept_1_CS"/>
</dbReference>